<accession>A0A8X6Q471</accession>
<proteinExistence type="predicted"/>
<gene>
    <name evidence="1" type="ORF">NPIL_557371</name>
</gene>
<reference evidence="1" key="1">
    <citation type="submission" date="2020-08" db="EMBL/GenBank/DDBJ databases">
        <title>Multicomponent nature underlies the extraordinary mechanical properties of spider dragline silk.</title>
        <authorList>
            <person name="Kono N."/>
            <person name="Nakamura H."/>
            <person name="Mori M."/>
            <person name="Yoshida Y."/>
            <person name="Ohtoshi R."/>
            <person name="Malay A.D."/>
            <person name="Moran D.A.P."/>
            <person name="Tomita M."/>
            <person name="Numata K."/>
            <person name="Arakawa K."/>
        </authorList>
    </citation>
    <scope>NUCLEOTIDE SEQUENCE</scope>
</reference>
<organism evidence="1 2">
    <name type="scientific">Nephila pilipes</name>
    <name type="common">Giant wood spider</name>
    <name type="synonym">Nephila maculata</name>
    <dbReference type="NCBI Taxonomy" id="299642"/>
    <lineage>
        <taxon>Eukaryota</taxon>
        <taxon>Metazoa</taxon>
        <taxon>Ecdysozoa</taxon>
        <taxon>Arthropoda</taxon>
        <taxon>Chelicerata</taxon>
        <taxon>Arachnida</taxon>
        <taxon>Araneae</taxon>
        <taxon>Araneomorphae</taxon>
        <taxon>Entelegynae</taxon>
        <taxon>Araneoidea</taxon>
        <taxon>Nephilidae</taxon>
        <taxon>Nephila</taxon>
    </lineage>
</organism>
<comment type="caution">
    <text evidence="1">The sequence shown here is derived from an EMBL/GenBank/DDBJ whole genome shotgun (WGS) entry which is preliminary data.</text>
</comment>
<dbReference type="Proteomes" id="UP000887013">
    <property type="component" value="Unassembled WGS sequence"/>
</dbReference>
<sequence length="57" mass="6482">TDAARGGRLPWTAHNQTFAELQPRTVSSEECLSGQMRSLYRQLKVCGSQRKAYERLV</sequence>
<evidence type="ECO:0000313" key="1">
    <source>
        <dbReference type="EMBL" id="GFT95174.1"/>
    </source>
</evidence>
<keyword evidence="2" id="KW-1185">Reference proteome</keyword>
<feature type="non-terminal residue" evidence="1">
    <location>
        <position position="1"/>
    </location>
</feature>
<dbReference type="EMBL" id="BMAW01075133">
    <property type="protein sequence ID" value="GFT95174.1"/>
    <property type="molecule type" value="Genomic_DNA"/>
</dbReference>
<protein>
    <submittedName>
        <fullName evidence="1">Uncharacterized protein</fullName>
    </submittedName>
</protein>
<dbReference type="AlphaFoldDB" id="A0A8X6Q471"/>
<evidence type="ECO:0000313" key="2">
    <source>
        <dbReference type="Proteomes" id="UP000887013"/>
    </source>
</evidence>
<name>A0A8X6Q471_NEPPI</name>